<evidence type="ECO:0000313" key="1">
    <source>
        <dbReference type="EMBL" id="MDB6373892.1"/>
    </source>
</evidence>
<reference evidence="1" key="1">
    <citation type="submission" date="2023-01" db="EMBL/GenBank/DDBJ databases">
        <title>Genome sequencing of Photorhabdus bodei 09-20.</title>
        <authorList>
            <person name="Kalindamar S."/>
            <person name="Kumru S."/>
        </authorList>
    </citation>
    <scope>NUCLEOTIDE SEQUENCE</scope>
    <source>
        <strain evidence="1">09-20</strain>
    </source>
</reference>
<gene>
    <name evidence="1" type="ORF">PH362_18645</name>
</gene>
<name>A0AAW6BKD5_9GAMM</name>
<dbReference type="AlphaFoldDB" id="A0AAW6BKD5"/>
<organism evidence="1 2">
    <name type="scientific">Photorhabdus bodei</name>
    <dbReference type="NCBI Taxonomy" id="2029681"/>
    <lineage>
        <taxon>Bacteria</taxon>
        <taxon>Pseudomonadati</taxon>
        <taxon>Pseudomonadota</taxon>
        <taxon>Gammaproteobacteria</taxon>
        <taxon>Enterobacterales</taxon>
        <taxon>Morganellaceae</taxon>
        <taxon>Photorhabdus</taxon>
    </lineage>
</organism>
<dbReference type="Proteomes" id="UP001212996">
    <property type="component" value="Unassembled WGS sequence"/>
</dbReference>
<protein>
    <submittedName>
        <fullName evidence="1">Uncharacterized protein</fullName>
    </submittedName>
</protein>
<dbReference type="RefSeq" id="WP_271867272.1">
    <property type="nucleotide sequence ID" value="NZ_JAQMFO010000031.1"/>
</dbReference>
<dbReference type="EMBL" id="JAQMFO010000031">
    <property type="protein sequence ID" value="MDB6373892.1"/>
    <property type="molecule type" value="Genomic_DNA"/>
</dbReference>
<proteinExistence type="predicted"/>
<accession>A0AAW6BKD5</accession>
<sequence>MCVSSLVGMYAVADAQLLLVAALPKGGEGWRAQAAVMMGRKVLMSGFGNMIELGDDPEERINSLSN</sequence>
<evidence type="ECO:0000313" key="2">
    <source>
        <dbReference type="Proteomes" id="UP001212996"/>
    </source>
</evidence>
<comment type="caution">
    <text evidence="1">The sequence shown here is derived from an EMBL/GenBank/DDBJ whole genome shotgun (WGS) entry which is preliminary data.</text>
</comment>